<keyword evidence="1" id="KW-0597">Phosphoprotein</keyword>
<reference evidence="4 5" key="1">
    <citation type="submission" date="2010-04" db="EMBL/GenBank/DDBJ databases">
        <title>The genome of Herbaspirillum seropedicae SmR1, an endophytic, nitrogen-fixing, plant-growth promoting beta-Proteobacteria.</title>
        <authorList>
            <person name="Pedrosa F.O."/>
            <person name="Monteiro R.A."/>
            <person name="Wassem R."/>
            <person name="Cruz L.M."/>
            <person name="Ayub R.A."/>
            <person name="Colauto N.B."/>
            <person name="Fernandez M.A."/>
            <person name="Fungaro M.H.P."/>
            <person name="Grisard E.C."/>
            <person name="Hungria M."/>
            <person name="Madeira H.M.F."/>
            <person name="Nodari R.O."/>
            <person name="Osaku C.A."/>
            <person name="Petzl-Erler M.L."/>
            <person name="Terenzi H."/>
            <person name="Vieira L.G.E."/>
            <person name="Almeida M.I.M."/>
            <person name="Alves L.R."/>
            <person name="Arantes O.M.N."/>
            <person name="Balsanelli E."/>
            <person name="Barcellos F.G."/>
            <person name="Baura V.A."/>
            <person name="Binde D.R."/>
            <person name="Campo R.J."/>
            <person name="Chubatsu L.S."/>
            <person name="Chueire L.M.O."/>
            <person name="Ciferri R.R."/>
            <person name="Correa L.C."/>
            <person name="da Conceicao Silva J.L."/>
            <person name="Dabul A.N.G."/>
            <person name="Dambros B.P."/>
            <person name="Faoro H."/>
            <person name="Favetti A."/>
            <person name="Friedermann G."/>
            <person name="Furlaneto M.C."/>
            <person name="Gasques L.S."/>
            <person name="Gimenes C.C.T."/>
            <person name="Gioppo N.M.R."/>
            <person name="Glienke-Blanco C."/>
            <person name="Godoy L.P."/>
            <person name="Guerra M.P."/>
            <person name="Karp S."/>
            <person name="Kava-Cordeiro V."/>
            <person name="Margarido V.P."/>
            <person name="Mathioni S.M."/>
            <person name="Menck-Soares M.A."/>
            <person name="Murace N.K."/>
            <person name="Nicolas M.F."/>
            <person name="Oliveira C.E.C."/>
            <person name="Pagnan N.A.B."/>
            <person name="Pamphile J.A."/>
            <person name="Patussi E.V."/>
            <person name="Pereira L.F.P."/>
            <person name="Pereira-Ferrari L."/>
            <person name="Pinto F.G.S."/>
            <person name="Precoma C."/>
            <person name="Prioli A.J."/>
            <person name="Prioli S.M.A.P."/>
            <person name="Raittz R.T."/>
            <person name="Ramos H.J.O."/>
            <person name="Ribeiro E.M.S.F."/>
            <person name="Rigo L.U."/>
            <person name="Rocha C.L.M.S.C."/>
            <person name="Rocha S.N."/>
            <person name="Santos K."/>
            <person name="Satori D."/>
            <person name="Silva A.G."/>
            <person name="Simao R.C.G."/>
            <person name="Soares M.A.M."/>
            <person name="Souza E.M."/>
            <person name="Steffens M.B.R."/>
            <person name="Steindel M."/>
            <person name="Tadra-Sfeir M.Z."/>
            <person name="Takahashi E.K."/>
            <person name="Torres R.A."/>
            <person name="Valle J.S."/>
            <person name="Vernal J.I."/>
            <person name="Vilas-Boas L.A."/>
            <person name="Watanabe M.A.E."/>
            <person name="Weiss V.A."/>
            <person name="Yates M.A."/>
            <person name="Souza E.M."/>
        </authorList>
    </citation>
    <scope>NUCLEOTIDE SEQUENCE [LARGE SCALE GENOMIC DNA]</scope>
    <source>
        <strain evidence="4 5">SmR1</strain>
    </source>
</reference>
<dbReference type="KEGG" id="hse:Hsero_3214"/>
<dbReference type="InterPro" id="IPR001789">
    <property type="entry name" value="Sig_transdc_resp-reg_receiver"/>
</dbReference>
<dbReference type="InterPro" id="IPR011006">
    <property type="entry name" value="CheY-like_superfamily"/>
</dbReference>
<dbReference type="PROSITE" id="PS50110">
    <property type="entry name" value="RESPONSE_REGULATORY"/>
    <property type="match status" value="1"/>
</dbReference>
<dbReference type="Pfam" id="PF00072">
    <property type="entry name" value="Response_reg"/>
    <property type="match status" value="1"/>
</dbReference>
<gene>
    <name evidence="4" type="ordered locus">Hsero_3214</name>
</gene>
<evidence type="ECO:0000313" key="4">
    <source>
        <dbReference type="EMBL" id="ADJ64696.1"/>
    </source>
</evidence>
<dbReference type="Proteomes" id="UP000000329">
    <property type="component" value="Chromosome"/>
</dbReference>
<dbReference type="SUPFAM" id="SSF52172">
    <property type="entry name" value="CheY-like"/>
    <property type="match status" value="1"/>
</dbReference>
<dbReference type="InterPro" id="IPR052893">
    <property type="entry name" value="TCS_response_regulator"/>
</dbReference>
<organism evidence="4 5">
    <name type="scientific">Herbaspirillum seropedicae (strain SmR1)</name>
    <dbReference type="NCBI Taxonomy" id="757424"/>
    <lineage>
        <taxon>Bacteria</taxon>
        <taxon>Pseudomonadati</taxon>
        <taxon>Pseudomonadota</taxon>
        <taxon>Betaproteobacteria</taxon>
        <taxon>Burkholderiales</taxon>
        <taxon>Oxalobacteraceae</taxon>
        <taxon>Herbaspirillum</taxon>
    </lineage>
</organism>
<feature type="modified residue" description="4-aspartylphosphate" evidence="1">
    <location>
        <position position="63"/>
    </location>
</feature>
<feature type="domain" description="Response regulatory" evidence="3">
    <location>
        <begin position="5"/>
        <end position="130"/>
    </location>
</feature>
<dbReference type="Gene3D" id="3.40.50.2300">
    <property type="match status" value="1"/>
</dbReference>
<dbReference type="AlphaFoldDB" id="D8J1C7"/>
<keyword evidence="5" id="KW-1185">Reference proteome</keyword>
<evidence type="ECO:0000256" key="1">
    <source>
        <dbReference type="PROSITE-ProRule" id="PRU00169"/>
    </source>
</evidence>
<feature type="region of interest" description="Disordered" evidence="2">
    <location>
        <begin position="134"/>
        <end position="154"/>
    </location>
</feature>
<dbReference type="RefSeq" id="WP_013235160.1">
    <property type="nucleotide sequence ID" value="NC_014323.1"/>
</dbReference>
<evidence type="ECO:0000256" key="2">
    <source>
        <dbReference type="SAM" id="MobiDB-lite"/>
    </source>
</evidence>
<accession>D8J1C7</accession>
<dbReference type="GeneID" id="29393707"/>
<dbReference type="PANTHER" id="PTHR44520">
    <property type="entry name" value="RESPONSE REGULATOR RCP1-RELATED"/>
    <property type="match status" value="1"/>
</dbReference>
<name>D8J1C7_HERSS</name>
<dbReference type="OrthoDB" id="8724307at2"/>
<dbReference type="STRING" id="757424.Hsero_3214"/>
<dbReference type="eggNOG" id="COG0745">
    <property type="taxonomic scope" value="Bacteria"/>
</dbReference>
<proteinExistence type="predicted"/>
<dbReference type="GO" id="GO:0000160">
    <property type="term" value="P:phosphorelay signal transduction system"/>
    <property type="evidence" value="ECO:0007669"/>
    <property type="project" value="InterPro"/>
</dbReference>
<dbReference type="EMBL" id="CP002039">
    <property type="protein sequence ID" value="ADJ64696.1"/>
    <property type="molecule type" value="Genomic_DNA"/>
</dbReference>
<evidence type="ECO:0000313" key="5">
    <source>
        <dbReference type="Proteomes" id="UP000000329"/>
    </source>
</evidence>
<sequence length="154" mass="17312">MRPPIILMIESNGEAVELARFALWRSNFHCVLQWYDEADAAIDGLLHRHRLDDARLPDLILLDPGMMENNGVDFILAMKAGRDTRSIPVVVFPDSDYPPEMPDLLEAGASAYLLKPETAPQYMQAVVECAQRWARPRRRRSGSGAARRKPPTSA</sequence>
<protein>
    <submittedName>
        <fullName evidence="4">Sensory transduction regulatory protein</fullName>
    </submittedName>
</protein>
<dbReference type="HOGENOM" id="CLU_000445_69_17_4"/>
<evidence type="ECO:0000259" key="3">
    <source>
        <dbReference type="PROSITE" id="PS50110"/>
    </source>
</evidence>
<dbReference type="SMART" id="SM00448">
    <property type="entry name" value="REC"/>
    <property type="match status" value="1"/>
</dbReference>